<gene>
    <name evidence="4" type="ORF">BMERY_0696</name>
</gene>
<accession>A0A087BGR7</accession>
<dbReference type="OrthoDB" id="3242339at2"/>
<dbReference type="RefSeq" id="WP_034249762.1">
    <property type="nucleotide sequence ID" value="NZ_JGZC01000006.1"/>
</dbReference>
<feature type="chain" id="PRO_5001818987" evidence="3">
    <location>
        <begin position="28"/>
        <end position="893"/>
    </location>
</feature>
<evidence type="ECO:0000313" key="5">
    <source>
        <dbReference type="Proteomes" id="UP000029060"/>
    </source>
</evidence>
<sequence length="893" mass="96532">MKDWFLKLLAVMSAGVVLLAPALPAAADVQRPTWYGSARKAFDRMGVTSEQLPWWMGETTAAQIVTLTGTALKINAKLADRLNGFPTQNDFDKAISAHDGRIAYEDVTVDMSVFLNALGETFADGYTGSVAGTLSYGQAGYIPTAEEIEAESLKLAHTSSYLLAQAQAYHPDSDAGAKASSCTALMQRVQSAVDYAWTDDTVTTPGKVLQAEYGNLERDPEFGDVIGYDAADFKKYDAMALLDRDGGSLYYDDIKKEVEKKSKSSKIDLGKVKTSDVTGRKSAKSIFAGIVKGGKGLLKDGVLSLGVDFIDSLVQGSAKSLIDMTYGTEAWCDSYAWAVGQDNMFLGVLGVLGKDATKAFAGLDCDNLEQRKKFLDDVQWVEAMKKLRGAEETHTDDKAPHWSWTWTPWYVATQDGTSVYIRGRHYQDGKGAHLVWTDTIRVTKSNKGHLLGHVLPGDNAPLYPNSFNPYYRNNNLDAGFTEVSQMIYGTDVNDYSSSSDITNIFPFGYWPGDPDTVMSHFRYFAGDYGYHGYGVDDAYKDGVAFSECGDDCPAAYQPTVKDQDVSVDVTSQSGDGTRTTVSGGGQSTGSSTGWAPGHIQTKLNDDGSVSGSVSIDANTKTGTVNLGSGGLDGIYPNAAGKRLDLIDVKTGKSCFLEGYACVDWVKEVQEIIPDHQLDVTTKVTTKEQPALSYKCSYDVPGKITEVPIGECIAYAPSFGEEAQRSGQTTGQPDGSTATDTTTAPAKDYDWSDCVKSGTQGNAAAWLYEPIVCAANILIVPRTKVLTTTRAKFARDTSNGILPQWRALQVNWAGLFDIDLGSCHGYRFSFGWNGIKIFDDAEVLNACPGQQLDFLPKISCAVITLLLCIVAVMICRKAFMAIFDYHPGGDGGEA</sequence>
<keyword evidence="2" id="KW-0472">Membrane</keyword>
<proteinExistence type="predicted"/>
<evidence type="ECO:0000256" key="2">
    <source>
        <dbReference type="SAM" id="Phobius"/>
    </source>
</evidence>
<keyword evidence="5" id="KW-1185">Reference proteome</keyword>
<keyword evidence="2" id="KW-1133">Transmembrane helix</keyword>
<dbReference type="EMBL" id="JGZC01000006">
    <property type="protein sequence ID" value="KFI70217.1"/>
    <property type="molecule type" value="Genomic_DNA"/>
</dbReference>
<comment type="caution">
    <text evidence="4">The sequence shown here is derived from an EMBL/GenBank/DDBJ whole genome shotgun (WGS) entry which is preliminary data.</text>
</comment>
<reference evidence="4 5" key="1">
    <citation type="submission" date="2014-03" db="EMBL/GenBank/DDBJ databases">
        <title>Genomics of Bifidobacteria.</title>
        <authorList>
            <person name="Ventura M."/>
            <person name="Milani C."/>
            <person name="Lugli G.A."/>
        </authorList>
    </citation>
    <scope>NUCLEOTIDE SEQUENCE [LARGE SCALE GENOMIC DNA]</scope>
    <source>
        <strain evidence="4 5">LMG 11341</strain>
    </source>
</reference>
<keyword evidence="2" id="KW-0812">Transmembrane</keyword>
<protein>
    <submittedName>
        <fullName evidence="4">Uncharacterized protein</fullName>
    </submittedName>
</protein>
<dbReference type="Proteomes" id="UP000029060">
    <property type="component" value="Unassembled WGS sequence"/>
</dbReference>
<feature type="signal peptide" evidence="3">
    <location>
        <begin position="1"/>
        <end position="27"/>
    </location>
</feature>
<organism evidence="4 5">
    <name type="scientific">Bifidobacterium merycicum</name>
    <dbReference type="NCBI Taxonomy" id="78345"/>
    <lineage>
        <taxon>Bacteria</taxon>
        <taxon>Bacillati</taxon>
        <taxon>Actinomycetota</taxon>
        <taxon>Actinomycetes</taxon>
        <taxon>Bifidobacteriales</taxon>
        <taxon>Bifidobacteriaceae</taxon>
        <taxon>Bifidobacterium</taxon>
    </lineage>
</organism>
<feature type="region of interest" description="Disordered" evidence="1">
    <location>
        <begin position="564"/>
        <end position="598"/>
    </location>
</feature>
<evidence type="ECO:0000256" key="1">
    <source>
        <dbReference type="SAM" id="MobiDB-lite"/>
    </source>
</evidence>
<dbReference type="AlphaFoldDB" id="A0A087BGR7"/>
<feature type="transmembrane region" description="Helical" evidence="2">
    <location>
        <begin position="853"/>
        <end position="874"/>
    </location>
</feature>
<evidence type="ECO:0000313" key="4">
    <source>
        <dbReference type="EMBL" id="KFI70217.1"/>
    </source>
</evidence>
<feature type="compositionally biased region" description="Polar residues" evidence="1">
    <location>
        <begin position="724"/>
        <end position="735"/>
    </location>
</feature>
<name>A0A087BGR7_9BIFI</name>
<feature type="region of interest" description="Disordered" evidence="1">
    <location>
        <begin position="722"/>
        <end position="743"/>
    </location>
</feature>
<keyword evidence="3" id="KW-0732">Signal</keyword>
<evidence type="ECO:0000256" key="3">
    <source>
        <dbReference type="SAM" id="SignalP"/>
    </source>
</evidence>
<dbReference type="STRING" id="78345.BMERY_0696"/>